<evidence type="ECO:0000256" key="1">
    <source>
        <dbReference type="SAM" id="MobiDB-lite"/>
    </source>
</evidence>
<accession>A0A409WE35</accession>
<feature type="compositionally biased region" description="Basic and acidic residues" evidence="1">
    <location>
        <begin position="474"/>
        <end position="486"/>
    </location>
</feature>
<proteinExistence type="predicted"/>
<keyword evidence="3" id="KW-1185">Reference proteome</keyword>
<feature type="region of interest" description="Disordered" evidence="1">
    <location>
        <begin position="290"/>
        <end position="332"/>
    </location>
</feature>
<feature type="compositionally biased region" description="Acidic residues" evidence="1">
    <location>
        <begin position="444"/>
        <end position="462"/>
    </location>
</feature>
<feature type="compositionally biased region" description="Polar residues" evidence="1">
    <location>
        <begin position="375"/>
        <end position="384"/>
    </location>
</feature>
<comment type="caution">
    <text evidence="2">The sequence shown here is derived from an EMBL/GenBank/DDBJ whole genome shotgun (WGS) entry which is preliminary data.</text>
</comment>
<dbReference type="Proteomes" id="UP000284706">
    <property type="component" value="Unassembled WGS sequence"/>
</dbReference>
<dbReference type="OrthoDB" id="3270451at2759"/>
<feature type="compositionally biased region" description="Acidic residues" evidence="1">
    <location>
        <begin position="296"/>
        <end position="309"/>
    </location>
</feature>
<dbReference type="InParanoid" id="A0A409WE35"/>
<organism evidence="2 3">
    <name type="scientific">Gymnopilus dilepis</name>
    <dbReference type="NCBI Taxonomy" id="231916"/>
    <lineage>
        <taxon>Eukaryota</taxon>
        <taxon>Fungi</taxon>
        <taxon>Dikarya</taxon>
        <taxon>Basidiomycota</taxon>
        <taxon>Agaricomycotina</taxon>
        <taxon>Agaricomycetes</taxon>
        <taxon>Agaricomycetidae</taxon>
        <taxon>Agaricales</taxon>
        <taxon>Agaricineae</taxon>
        <taxon>Hymenogastraceae</taxon>
        <taxon>Gymnopilus</taxon>
    </lineage>
</organism>
<gene>
    <name evidence="2" type="ORF">CVT26_004425</name>
</gene>
<evidence type="ECO:0000313" key="3">
    <source>
        <dbReference type="Proteomes" id="UP000284706"/>
    </source>
</evidence>
<evidence type="ECO:0000313" key="2">
    <source>
        <dbReference type="EMBL" id="PPQ76731.1"/>
    </source>
</evidence>
<feature type="compositionally biased region" description="Polar residues" evidence="1">
    <location>
        <begin position="354"/>
        <end position="368"/>
    </location>
</feature>
<dbReference type="AlphaFoldDB" id="A0A409WE35"/>
<evidence type="ECO:0008006" key="4">
    <source>
        <dbReference type="Google" id="ProtNLM"/>
    </source>
</evidence>
<name>A0A409WE35_9AGAR</name>
<protein>
    <recommendedName>
        <fullName evidence="4">JmjC domain-containing protein</fullName>
    </recommendedName>
</protein>
<reference evidence="2 3" key="1">
    <citation type="journal article" date="2018" name="Evol. Lett.">
        <title>Horizontal gene cluster transfer increased hallucinogenic mushroom diversity.</title>
        <authorList>
            <person name="Reynolds H.T."/>
            <person name="Vijayakumar V."/>
            <person name="Gluck-Thaler E."/>
            <person name="Korotkin H.B."/>
            <person name="Matheny P.B."/>
            <person name="Slot J.C."/>
        </authorList>
    </citation>
    <scope>NUCLEOTIDE SEQUENCE [LARGE SCALE GENOMIC DNA]</scope>
    <source>
        <strain evidence="2 3">SRW20</strain>
    </source>
</reference>
<dbReference type="EMBL" id="NHYE01005126">
    <property type="protein sequence ID" value="PPQ76731.1"/>
    <property type="molecule type" value="Genomic_DNA"/>
</dbReference>
<dbReference type="SUPFAM" id="SSF51197">
    <property type="entry name" value="Clavaminate synthase-like"/>
    <property type="match status" value="1"/>
</dbReference>
<dbReference type="Gene3D" id="2.60.120.650">
    <property type="entry name" value="Cupin"/>
    <property type="match status" value="1"/>
</dbReference>
<sequence>MKSPAGSSILEAQSAPTAVNHDECFSFIAGYKLIDRWAMYRKVKDLTRSKHIAKTFDTALLTSIKLMLLLAQMPYFDELGDLTQLLRRARQHRDLVRTRPETQQLNTADDLISHHLKQVAFHTIRTENDFIVNNFRIAAFNLAFKFKGQASSTGRLPNVPDRRAQYAGSLYGSLSAEDKSRVDTFLKKTKPSQLKLVLDLVDAVSPLVCKTAPEDTGPNLSETIGNAKDPLLEELEAEAFACLANISFNAKDPNLALGDFFETDIVKQYDSLDPMHPAVTYFRPVDATPTISRIEGEDDEEEVEDDPEKDDSMVLQGSEGKTNNTQAALPPSEQISEPVVSAQHGDVATGLQDGATSTQNEIPASNEQGDVDMMQQDTAVSHQEQPGEDPSQVADVPQVVQDEEEHSQEEQDKDAEGDVDDDQREKDDTSEAEEGSGAGKNVDSDAEESEHPEEDQDSEDGSEDPKDKTRKSTRLQESKGKKDYKETPGPPSKNRKNKKPPKSKETVEEEDELKPDVTYRSKYYEPIDVDLYVDDQETTLETEEVPTVSQEISIAKEHRRSLYQRVKCKDKFKYYKADGSKHTFKPKVHNQKMLDVVKNLMSAAEASYVRDRPLFLSNPDNSAVYTIKHKDFVNLQDHEVQSILRTQSIYVIECPKKKIDFRKAVKQVTSIQNIVDVQDKNVCLRRGSVKDIVDIIENKKKILNALQFPLSLNGFARSGFSSDAHALHETQSDPTWKNSFSPPSKDTNWAVVSAKHAVHGWHADAAGLGTKGEVNGEKLWMVGRPKPDKERAFSSIMLYLSSKYDIDGKNDELFVVEPIYLDHTTTLIMRPGTPHAVITLDNSVTIGNHFYSMSTIQDTMFSIMHSFVLEKSTTNTSHPACMFLIRQLITFVHRAYIKETLEEGDEALDHIPDLTTMESFIDFLTLCNLGILHSVIDSESYTHSSCISTAKISEAEKEQLWKYDLNSSIYHHRRAAIHTRALALELIEWVDKNYYIKSFHADGATVDQEGPKFRCREIARLYLAQQCAALLRYKELAVRRNTSGVDNCTVNLLRRQIAGIFPLRNDPMRVAICELLDKDVTQMRMFDRICAVTPEGTSEPVEFRRMAFLNLPEHGGALKCEFRPLLQSSSS</sequence>
<dbReference type="STRING" id="231916.A0A409WE35"/>
<feature type="region of interest" description="Disordered" evidence="1">
    <location>
        <begin position="349"/>
        <end position="514"/>
    </location>
</feature>